<dbReference type="PANTHER" id="PTHR13803">
    <property type="entry name" value="SEC24-RELATED PROTEIN"/>
    <property type="match status" value="1"/>
</dbReference>
<dbReference type="GO" id="GO:0070971">
    <property type="term" value="C:endoplasmic reticulum exit site"/>
    <property type="evidence" value="ECO:0007669"/>
    <property type="project" value="TreeGrafter"/>
</dbReference>
<comment type="similarity">
    <text evidence="2">Belongs to the SEC23/SEC24 family. SEC24 subfamily.</text>
</comment>
<dbReference type="Pfam" id="PF04810">
    <property type="entry name" value="zf-Sec23_Sec24"/>
    <property type="match status" value="1"/>
</dbReference>
<evidence type="ECO:0000256" key="2">
    <source>
        <dbReference type="ARBA" id="ARBA00008334"/>
    </source>
</evidence>
<comment type="caution">
    <text evidence="8">The sequence shown here is derived from an EMBL/GenBank/DDBJ whole genome shotgun (WGS) entry which is preliminary data.</text>
</comment>
<dbReference type="CDD" id="cd01479">
    <property type="entry name" value="Sec24-like"/>
    <property type="match status" value="1"/>
</dbReference>
<feature type="compositionally biased region" description="Pro residues" evidence="4">
    <location>
        <begin position="59"/>
        <end position="93"/>
    </location>
</feature>
<dbReference type="SUPFAM" id="SSF82919">
    <property type="entry name" value="Zn-finger domain of Sec23/24"/>
    <property type="match status" value="1"/>
</dbReference>
<accession>A0A7J7JTU9</accession>
<dbReference type="GO" id="GO:0000139">
    <property type="term" value="C:Golgi membrane"/>
    <property type="evidence" value="ECO:0007669"/>
    <property type="project" value="UniProtKB-SubCell"/>
</dbReference>
<dbReference type="Gene3D" id="2.60.40.1670">
    <property type="entry name" value="beta-sandwich domain of Sec23/24"/>
    <property type="match status" value="1"/>
</dbReference>
<dbReference type="Gene3D" id="3.40.50.410">
    <property type="entry name" value="von Willebrand factor, type A domain"/>
    <property type="match status" value="1"/>
</dbReference>
<dbReference type="InterPro" id="IPR012990">
    <property type="entry name" value="Beta-sandwich_Sec23_24"/>
</dbReference>
<dbReference type="SUPFAM" id="SSF53300">
    <property type="entry name" value="vWA-like"/>
    <property type="match status" value="1"/>
</dbReference>
<dbReference type="Gene3D" id="2.30.30.380">
    <property type="entry name" value="Zn-finger domain of Sec23/24"/>
    <property type="match status" value="1"/>
</dbReference>
<name>A0A7J7JTU9_BUGNE</name>
<feature type="region of interest" description="Disordered" evidence="4">
    <location>
        <begin position="428"/>
        <end position="452"/>
    </location>
</feature>
<dbReference type="OrthoDB" id="49016at2759"/>
<proteinExistence type="inferred from homology"/>
<dbReference type="GO" id="GO:0006886">
    <property type="term" value="P:intracellular protein transport"/>
    <property type="evidence" value="ECO:0007669"/>
    <property type="project" value="InterPro"/>
</dbReference>
<feature type="compositionally biased region" description="Polar residues" evidence="4">
    <location>
        <begin position="1"/>
        <end position="10"/>
    </location>
</feature>
<evidence type="ECO:0000259" key="7">
    <source>
        <dbReference type="Pfam" id="PF08033"/>
    </source>
</evidence>
<dbReference type="GO" id="GO:0000149">
    <property type="term" value="F:SNARE binding"/>
    <property type="evidence" value="ECO:0007669"/>
    <property type="project" value="TreeGrafter"/>
</dbReference>
<evidence type="ECO:0000256" key="1">
    <source>
        <dbReference type="ARBA" id="ARBA00004394"/>
    </source>
</evidence>
<dbReference type="AlphaFoldDB" id="A0A7J7JTU9"/>
<evidence type="ECO:0000313" key="9">
    <source>
        <dbReference type="Proteomes" id="UP000593567"/>
    </source>
</evidence>
<evidence type="ECO:0000259" key="6">
    <source>
        <dbReference type="Pfam" id="PF04811"/>
    </source>
</evidence>
<dbReference type="FunFam" id="2.30.30.380:FF:000004">
    <property type="entry name" value="SEC24 homolog B, COPII coat complex component"/>
    <property type="match status" value="1"/>
</dbReference>
<dbReference type="GO" id="GO:0090110">
    <property type="term" value="P:COPII-coated vesicle cargo loading"/>
    <property type="evidence" value="ECO:0007669"/>
    <property type="project" value="TreeGrafter"/>
</dbReference>
<feature type="region of interest" description="Disordered" evidence="4">
    <location>
        <begin position="1"/>
        <end position="111"/>
    </location>
</feature>
<dbReference type="Proteomes" id="UP000593567">
    <property type="component" value="Unassembled WGS sequence"/>
</dbReference>
<dbReference type="GO" id="GO:0030127">
    <property type="term" value="C:COPII vesicle coat"/>
    <property type="evidence" value="ECO:0007669"/>
    <property type="project" value="InterPro"/>
</dbReference>
<dbReference type="InterPro" id="IPR050550">
    <property type="entry name" value="SEC23_SEC24_subfamily"/>
</dbReference>
<protein>
    <submittedName>
        <fullName evidence="8">SEC24B</fullName>
    </submittedName>
</protein>
<dbReference type="PANTHER" id="PTHR13803:SF39">
    <property type="entry name" value="SECRETORY 24AB, ISOFORM A"/>
    <property type="match status" value="1"/>
</dbReference>
<dbReference type="InterPro" id="IPR036465">
    <property type="entry name" value="vWFA_dom_sf"/>
</dbReference>
<evidence type="ECO:0000256" key="3">
    <source>
        <dbReference type="ARBA" id="ARBA00023034"/>
    </source>
</evidence>
<sequence length="671" mass="73057">MAAQQPSSPALYQPAGQPQFPPVSRPPMLSSNAMAPGMPRAASAPTALGYPPGQGLPPHLNPAPGPGLPPSANTPPGPNLPPGPGVPPRPGAPPGVGYAAPPAPGLNHNTQNSIYGVNNQFSSMGLQNQVPLELRTFNLLQERNILTDSPVVPPVPNLPDHLKRNNCSPDIFRCTLSALPQSNSLLQKSRLPLGILIHPFKDLSHLPVIQSSVIVRCRACRTYINPFVSFIDQRRWRCNLCFRANELPDEFNFDPVTKSYGSPERRPEIKSATIEFIAPSEYMLRPPQPCVYLFLLDVSYTALQTGYLQSFCEVLAAEIDKLPGDSRTLIGFITYNSSVHFYNLSEELSTPQMHVVSDVDDVFLPLPDGLVANLQGSRALINQLLEQLPTFHQDEYYKDDGSALGAALQAAVKLLSASGGRVTVVQTSIPNTGPGKLQNREDPNQRASSKPANLQPATDFYKMLSLEAAGQQIAIDMFLLNTQYIDHASLGGAARHCGGCLYSYPGFHNMHNPAEVERFEADLKRYLNRKIGLEAVMRVRCTKGLAIHTFHGNFFVRSTDLLSLPNINPDAGFGMQVSIEDNLTDSPYAAFQAALLYTSSKGERRIRVHTLCVPVTTSLTDIINSVDQQAMIGLLAKMAVDRSINTAVSDARGGSSQCLCGCLRSLRCYTW</sequence>
<feature type="domain" description="Sec23/Sec24 beta-sandwich" evidence="7">
    <location>
        <begin position="532"/>
        <end position="616"/>
    </location>
</feature>
<dbReference type="Pfam" id="PF04811">
    <property type="entry name" value="Sec23_trunk"/>
    <property type="match status" value="1"/>
</dbReference>
<dbReference type="InterPro" id="IPR006895">
    <property type="entry name" value="Znf_Sec23_Sec24"/>
</dbReference>
<keyword evidence="9" id="KW-1185">Reference proteome</keyword>
<evidence type="ECO:0000313" key="8">
    <source>
        <dbReference type="EMBL" id="KAF6029799.1"/>
    </source>
</evidence>
<dbReference type="InterPro" id="IPR006896">
    <property type="entry name" value="Sec23/24_trunk_dom"/>
</dbReference>
<dbReference type="SUPFAM" id="SSF81995">
    <property type="entry name" value="beta-sandwich domain of Sec23/24"/>
    <property type="match status" value="1"/>
</dbReference>
<evidence type="ECO:0000256" key="4">
    <source>
        <dbReference type="SAM" id="MobiDB-lite"/>
    </source>
</evidence>
<dbReference type="Pfam" id="PF08033">
    <property type="entry name" value="Sec23_BS"/>
    <property type="match status" value="1"/>
</dbReference>
<dbReference type="EMBL" id="VXIV02001786">
    <property type="protein sequence ID" value="KAF6029799.1"/>
    <property type="molecule type" value="Genomic_DNA"/>
</dbReference>
<evidence type="ECO:0000259" key="5">
    <source>
        <dbReference type="Pfam" id="PF04810"/>
    </source>
</evidence>
<dbReference type="Gene3D" id="1.20.120.730">
    <property type="entry name" value="Sec23/Sec24 helical domain"/>
    <property type="match status" value="1"/>
</dbReference>
<keyword evidence="3" id="KW-0333">Golgi apparatus</keyword>
<comment type="subcellular location">
    <subcellularLocation>
        <location evidence="1">Golgi apparatus membrane</location>
    </subcellularLocation>
</comment>
<reference evidence="8" key="1">
    <citation type="submission" date="2020-06" db="EMBL/GenBank/DDBJ databases">
        <title>Draft genome of Bugula neritina, a colonial animal packing powerful symbionts and potential medicines.</title>
        <authorList>
            <person name="Rayko M."/>
        </authorList>
    </citation>
    <scope>NUCLEOTIDE SEQUENCE [LARGE SCALE GENOMIC DNA]</scope>
    <source>
        <strain evidence="8">Kwan_BN1</strain>
    </source>
</reference>
<feature type="domain" description="Zinc finger Sec23/Sec24-type" evidence="5">
    <location>
        <begin position="214"/>
        <end position="251"/>
    </location>
</feature>
<organism evidence="8 9">
    <name type="scientific">Bugula neritina</name>
    <name type="common">Brown bryozoan</name>
    <name type="synonym">Sertularia neritina</name>
    <dbReference type="NCBI Taxonomy" id="10212"/>
    <lineage>
        <taxon>Eukaryota</taxon>
        <taxon>Metazoa</taxon>
        <taxon>Spiralia</taxon>
        <taxon>Lophotrochozoa</taxon>
        <taxon>Bryozoa</taxon>
        <taxon>Gymnolaemata</taxon>
        <taxon>Cheilostomatida</taxon>
        <taxon>Flustrina</taxon>
        <taxon>Buguloidea</taxon>
        <taxon>Bugulidae</taxon>
        <taxon>Bugula</taxon>
    </lineage>
</organism>
<dbReference type="InterPro" id="IPR036174">
    <property type="entry name" value="Znf_Sec23_Sec24_sf"/>
</dbReference>
<feature type="domain" description="Sec23/Sec24 trunk" evidence="6">
    <location>
        <begin position="287"/>
        <end position="527"/>
    </location>
</feature>
<dbReference type="InterPro" id="IPR041742">
    <property type="entry name" value="Sec24-like_trunk_dom"/>
</dbReference>
<dbReference type="GO" id="GO:0008270">
    <property type="term" value="F:zinc ion binding"/>
    <property type="evidence" value="ECO:0007669"/>
    <property type="project" value="InterPro"/>
</dbReference>
<gene>
    <name evidence="8" type="ORF">EB796_011897</name>
</gene>